<dbReference type="Gene3D" id="2.20.25.110">
    <property type="entry name" value="S-adenosyl-L-methionine-dependent methyltransferases"/>
    <property type="match status" value="1"/>
</dbReference>
<protein>
    <submittedName>
        <fullName evidence="2">Class I SAM-dependent methyltransferase</fullName>
    </submittedName>
</protein>
<dbReference type="InterPro" id="IPR029063">
    <property type="entry name" value="SAM-dependent_MTases_sf"/>
</dbReference>
<accession>A0AAT9GFE7</accession>
<keyword evidence="2" id="KW-0489">Methyltransferase</keyword>
<dbReference type="SUPFAM" id="SSF53335">
    <property type="entry name" value="S-adenosyl-L-methionine-dependent methyltransferases"/>
    <property type="match status" value="1"/>
</dbReference>
<feature type="domain" description="Methyltransferase" evidence="1">
    <location>
        <begin position="43"/>
        <end position="181"/>
    </location>
</feature>
<dbReference type="GO" id="GO:0032259">
    <property type="term" value="P:methylation"/>
    <property type="evidence" value="ECO:0007669"/>
    <property type="project" value="UniProtKB-KW"/>
</dbReference>
<dbReference type="PANTHER" id="PTHR43861:SF1">
    <property type="entry name" value="TRANS-ACONITATE 2-METHYLTRANSFERASE"/>
    <property type="match status" value="1"/>
</dbReference>
<dbReference type="PANTHER" id="PTHR43861">
    <property type="entry name" value="TRANS-ACONITATE 2-METHYLTRANSFERASE-RELATED"/>
    <property type="match status" value="1"/>
</dbReference>
<dbReference type="EMBL" id="AP029612">
    <property type="protein sequence ID" value="BFG69390.1"/>
    <property type="molecule type" value="Genomic_DNA"/>
</dbReference>
<evidence type="ECO:0000259" key="1">
    <source>
        <dbReference type="Pfam" id="PF13847"/>
    </source>
</evidence>
<sequence>MPDKAWFKDWFNSHYYHLLYQHRDDREAMDFIATLIGYLKPQAGTRMLDVACGKGRHSKALADMGFDVTGIDLSAESIIAAKEQESDTLHFYQHDMRLPFWVNYYDYAFNFFTSFGYFKTRREHDSAIRTVAQSLQHGGGFIIDYLNVHYAEDHLEKSNIIKAGEVVFHISKWHDEDHFFKQIQITDPTHPTPHHLYTERVAKFSLGDFTDMLAYQGMQVQEVFGDYQLGRYDVRKSPRMIILAKKS</sequence>
<keyword evidence="2" id="KW-0808">Transferase</keyword>
<gene>
    <name evidence="2" type="ORF">KACHI17_02710</name>
</gene>
<evidence type="ECO:0000313" key="2">
    <source>
        <dbReference type="EMBL" id="BFG69390.1"/>
    </source>
</evidence>
<proteinExistence type="predicted"/>
<dbReference type="InterPro" id="IPR025714">
    <property type="entry name" value="Methyltranfer_dom"/>
</dbReference>
<dbReference type="RefSeq" id="WP_353549714.1">
    <property type="nucleotide sequence ID" value="NZ_AP029612.1"/>
</dbReference>
<dbReference type="Gene3D" id="3.40.50.150">
    <property type="entry name" value="Vaccinia Virus protein VP39"/>
    <property type="match status" value="1"/>
</dbReference>
<reference evidence="2" key="1">
    <citation type="submission" date="2024-02" db="EMBL/GenBank/DDBJ databases">
        <title>Sediminibacterium planktonica sp. nov. and Sediminibacterium longus sp. nov., isolated from surface lake and river water.</title>
        <authorList>
            <person name="Watanabe K."/>
            <person name="Takemine S."/>
            <person name="Ishii Y."/>
            <person name="Ogata Y."/>
            <person name="Shindo C."/>
            <person name="Suda W."/>
        </authorList>
    </citation>
    <scope>NUCLEOTIDE SEQUENCE</scope>
    <source>
        <strain evidence="2">KACHI17</strain>
    </source>
</reference>
<dbReference type="AlphaFoldDB" id="A0AAT9GFE7"/>
<dbReference type="CDD" id="cd02440">
    <property type="entry name" value="AdoMet_MTases"/>
    <property type="match status" value="1"/>
</dbReference>
<name>A0AAT9GFE7_9BACT</name>
<organism evidence="2">
    <name type="scientific">Sediminibacterium sp. KACHI17</name>
    <dbReference type="NCBI Taxonomy" id="1751071"/>
    <lineage>
        <taxon>Bacteria</taxon>
        <taxon>Pseudomonadati</taxon>
        <taxon>Bacteroidota</taxon>
        <taxon>Chitinophagia</taxon>
        <taxon>Chitinophagales</taxon>
        <taxon>Chitinophagaceae</taxon>
        <taxon>Sediminibacterium</taxon>
    </lineage>
</organism>
<dbReference type="Pfam" id="PF13847">
    <property type="entry name" value="Methyltransf_31"/>
    <property type="match status" value="1"/>
</dbReference>
<dbReference type="GO" id="GO:0008168">
    <property type="term" value="F:methyltransferase activity"/>
    <property type="evidence" value="ECO:0007669"/>
    <property type="project" value="UniProtKB-KW"/>
</dbReference>